<name>A0A0J8RLX0_COCIT</name>
<evidence type="ECO:0000256" key="1">
    <source>
        <dbReference type="SAM" id="MobiDB-lite"/>
    </source>
</evidence>
<organism evidence="2 3">
    <name type="scientific">Coccidioides immitis H538.4</name>
    <dbReference type="NCBI Taxonomy" id="396776"/>
    <lineage>
        <taxon>Eukaryota</taxon>
        <taxon>Fungi</taxon>
        <taxon>Dikarya</taxon>
        <taxon>Ascomycota</taxon>
        <taxon>Pezizomycotina</taxon>
        <taxon>Eurotiomycetes</taxon>
        <taxon>Eurotiomycetidae</taxon>
        <taxon>Onygenales</taxon>
        <taxon>Onygenaceae</taxon>
        <taxon>Coccidioides</taxon>
    </lineage>
</organism>
<dbReference type="EMBL" id="DS016990">
    <property type="protein sequence ID" value="KMU85822.1"/>
    <property type="molecule type" value="Genomic_DNA"/>
</dbReference>
<feature type="region of interest" description="Disordered" evidence="1">
    <location>
        <begin position="122"/>
        <end position="147"/>
    </location>
</feature>
<sequence length="187" mass="20954">MFLCLKNSELYRREMQDTTLVLAWLPRREVGALEAGELMSDGNSQGRIQRKDELEFGVVETSFRRLELSSTKSNRIAVEPTGGAWLARVDSPYRTPTGMEVVSHQPSDSRSYSSETNLLNLAPRGSDVHRPSTLEYSRSAETPCESTTKLHSRAIEAILTGRGRQLELNLLFLKSSRLPPSSDSARR</sequence>
<accession>A0A0J8RLX0</accession>
<proteinExistence type="predicted"/>
<evidence type="ECO:0000313" key="3">
    <source>
        <dbReference type="Proteomes" id="UP000054563"/>
    </source>
</evidence>
<reference evidence="3" key="1">
    <citation type="journal article" date="2010" name="Genome Res.">
        <title>Population genomic sequencing of Coccidioides fungi reveals recent hybridization and transposon control.</title>
        <authorList>
            <person name="Neafsey D.E."/>
            <person name="Barker B.M."/>
            <person name="Sharpton T.J."/>
            <person name="Stajich J.E."/>
            <person name="Park D.J."/>
            <person name="Whiston E."/>
            <person name="Hung C.-Y."/>
            <person name="McMahan C."/>
            <person name="White J."/>
            <person name="Sykes S."/>
            <person name="Heiman D."/>
            <person name="Young S."/>
            <person name="Zeng Q."/>
            <person name="Abouelleil A."/>
            <person name="Aftuck L."/>
            <person name="Bessette D."/>
            <person name="Brown A."/>
            <person name="FitzGerald M."/>
            <person name="Lui A."/>
            <person name="Macdonald J.P."/>
            <person name="Priest M."/>
            <person name="Orbach M.J."/>
            <person name="Galgiani J.N."/>
            <person name="Kirkland T.N."/>
            <person name="Cole G.T."/>
            <person name="Birren B.W."/>
            <person name="Henn M.R."/>
            <person name="Taylor J.W."/>
            <person name="Rounsley S.D."/>
        </authorList>
    </citation>
    <scope>NUCLEOTIDE SEQUENCE [LARGE SCALE GENOMIC DNA]</scope>
    <source>
        <strain evidence="3">H538.4</strain>
    </source>
</reference>
<gene>
    <name evidence="2" type="ORF">CIHG_03350</name>
</gene>
<feature type="compositionally biased region" description="Polar residues" evidence="1">
    <location>
        <begin position="134"/>
        <end position="147"/>
    </location>
</feature>
<dbReference type="AlphaFoldDB" id="A0A0J8RLX0"/>
<evidence type="ECO:0000313" key="2">
    <source>
        <dbReference type="EMBL" id="KMU85822.1"/>
    </source>
</evidence>
<dbReference type="Proteomes" id="UP000054563">
    <property type="component" value="Unassembled WGS sequence"/>
</dbReference>
<protein>
    <submittedName>
        <fullName evidence="2">Uncharacterized protein</fullName>
    </submittedName>
</protein>
<dbReference type="VEuPathDB" id="FungiDB:CIHG_03350"/>